<feature type="domain" description="Histidine kinase" evidence="12">
    <location>
        <begin position="246"/>
        <end position="458"/>
    </location>
</feature>
<dbReference type="Gene3D" id="6.10.340.10">
    <property type="match status" value="1"/>
</dbReference>
<dbReference type="SMART" id="SM00304">
    <property type="entry name" value="HAMP"/>
    <property type="match status" value="1"/>
</dbReference>
<dbReference type="CDD" id="cd00082">
    <property type="entry name" value="HisKA"/>
    <property type="match status" value="1"/>
</dbReference>
<dbReference type="EC" id="2.7.13.3" evidence="3"/>
<dbReference type="Gene3D" id="1.10.287.130">
    <property type="match status" value="1"/>
</dbReference>
<dbReference type="SUPFAM" id="SSF158472">
    <property type="entry name" value="HAMP domain-like"/>
    <property type="match status" value="1"/>
</dbReference>
<dbReference type="SMART" id="SM00388">
    <property type="entry name" value="HisKA"/>
    <property type="match status" value="1"/>
</dbReference>
<dbReference type="Pfam" id="PF02518">
    <property type="entry name" value="HATPase_c"/>
    <property type="match status" value="1"/>
</dbReference>
<evidence type="ECO:0000256" key="11">
    <source>
        <dbReference type="SAM" id="Phobius"/>
    </source>
</evidence>
<dbReference type="Pfam" id="PF00512">
    <property type="entry name" value="HisKA"/>
    <property type="match status" value="1"/>
</dbReference>
<name>A0ABU4TAC9_9PSEU</name>
<evidence type="ECO:0000256" key="8">
    <source>
        <dbReference type="ARBA" id="ARBA00022989"/>
    </source>
</evidence>
<evidence type="ECO:0000256" key="7">
    <source>
        <dbReference type="ARBA" id="ARBA00022777"/>
    </source>
</evidence>
<dbReference type="SUPFAM" id="SSF47384">
    <property type="entry name" value="Homodimeric domain of signal transducing histidine kinase"/>
    <property type="match status" value="1"/>
</dbReference>
<dbReference type="Gene3D" id="3.30.565.10">
    <property type="entry name" value="Histidine kinase-like ATPase, C-terminal domain"/>
    <property type="match status" value="1"/>
</dbReference>
<dbReference type="InterPro" id="IPR003661">
    <property type="entry name" value="HisK_dim/P_dom"/>
</dbReference>
<sequence>MTDRRRLQLSLRWRLAAAFGLGSFLLSSVLAIATWNLSSGYLLRQREQSAVRQAEVNARVIDEEMRRGGEGLDKLLTGLTTGPDSTILLYRPGELRSSGRQIDPSVLPPRLLELARDGIPARQRLVVDGIPVVAVTLPVTAGDVYYVELSPTLQLDRTFRFLSAVLIAGTVVSGLLGVALGAWAGRRALRPLTELTAVAHRIAGGDLRSRLPERADPDLAPLARTFNATADQLEQRALRDARFASDVSHELRSPLTTMMNAAAVLRRRREEIPGTAGRATDLLTSEVDRFARMVVDLLEISRSDQQVDDRSLEPVDLGGLVRHVLATRSDAAAPEVEVDPCAPLVIADRRRLDRVVNNLLDNAERHAGGPVRVAVLRSDHQVRLEIDDRGPGVPAELREQIFERFARGTQAGSRGTDSGSGLGLALVAEHVRRHGGRAWVQDRPGGGARFVVEIPEATTR</sequence>
<gene>
    <name evidence="14" type="ORF">SK803_32025</name>
</gene>
<evidence type="ECO:0000256" key="2">
    <source>
        <dbReference type="ARBA" id="ARBA00004236"/>
    </source>
</evidence>
<comment type="caution">
    <text evidence="14">The sequence shown here is derived from an EMBL/GenBank/DDBJ whole genome shotgun (WGS) entry which is preliminary data.</text>
</comment>
<dbReference type="InterPro" id="IPR050428">
    <property type="entry name" value="TCS_sensor_his_kinase"/>
</dbReference>
<organism evidence="14 15">
    <name type="scientific">Lentzea miocenica</name>
    <dbReference type="NCBI Taxonomy" id="3095431"/>
    <lineage>
        <taxon>Bacteria</taxon>
        <taxon>Bacillati</taxon>
        <taxon>Actinomycetota</taxon>
        <taxon>Actinomycetes</taxon>
        <taxon>Pseudonocardiales</taxon>
        <taxon>Pseudonocardiaceae</taxon>
        <taxon>Lentzea</taxon>
    </lineage>
</organism>
<dbReference type="PROSITE" id="PS50885">
    <property type="entry name" value="HAMP"/>
    <property type="match status" value="1"/>
</dbReference>
<protein>
    <recommendedName>
        <fullName evidence="3">histidine kinase</fullName>
        <ecNumber evidence="3">2.7.13.3</ecNumber>
    </recommendedName>
</protein>
<evidence type="ECO:0000256" key="10">
    <source>
        <dbReference type="ARBA" id="ARBA00023136"/>
    </source>
</evidence>
<dbReference type="SUPFAM" id="SSF55874">
    <property type="entry name" value="ATPase domain of HSP90 chaperone/DNA topoisomerase II/histidine kinase"/>
    <property type="match status" value="1"/>
</dbReference>
<keyword evidence="4" id="KW-0597">Phosphoprotein</keyword>
<evidence type="ECO:0000256" key="1">
    <source>
        <dbReference type="ARBA" id="ARBA00000085"/>
    </source>
</evidence>
<dbReference type="GO" id="GO:0016301">
    <property type="term" value="F:kinase activity"/>
    <property type="evidence" value="ECO:0007669"/>
    <property type="project" value="UniProtKB-KW"/>
</dbReference>
<evidence type="ECO:0000313" key="15">
    <source>
        <dbReference type="Proteomes" id="UP001285521"/>
    </source>
</evidence>
<keyword evidence="8 11" id="KW-1133">Transmembrane helix</keyword>
<evidence type="ECO:0000259" key="12">
    <source>
        <dbReference type="PROSITE" id="PS50109"/>
    </source>
</evidence>
<comment type="catalytic activity">
    <reaction evidence="1">
        <text>ATP + protein L-histidine = ADP + protein N-phospho-L-histidine.</text>
        <dbReference type="EC" id="2.7.13.3"/>
    </reaction>
</comment>
<dbReference type="PROSITE" id="PS50109">
    <property type="entry name" value="HIS_KIN"/>
    <property type="match status" value="1"/>
</dbReference>
<evidence type="ECO:0000313" key="14">
    <source>
        <dbReference type="EMBL" id="MDX8034868.1"/>
    </source>
</evidence>
<dbReference type="CDD" id="cd00075">
    <property type="entry name" value="HATPase"/>
    <property type="match status" value="1"/>
</dbReference>
<dbReference type="RefSeq" id="WP_319969883.1">
    <property type="nucleotide sequence ID" value="NZ_JAXAVW010000030.1"/>
</dbReference>
<dbReference type="Pfam" id="PF00672">
    <property type="entry name" value="HAMP"/>
    <property type="match status" value="1"/>
</dbReference>
<dbReference type="CDD" id="cd06225">
    <property type="entry name" value="HAMP"/>
    <property type="match status" value="1"/>
</dbReference>
<proteinExistence type="predicted"/>
<evidence type="ECO:0000256" key="4">
    <source>
        <dbReference type="ARBA" id="ARBA00022553"/>
    </source>
</evidence>
<evidence type="ECO:0000256" key="3">
    <source>
        <dbReference type="ARBA" id="ARBA00012438"/>
    </source>
</evidence>
<evidence type="ECO:0000256" key="9">
    <source>
        <dbReference type="ARBA" id="ARBA00023012"/>
    </source>
</evidence>
<dbReference type="PRINTS" id="PR00344">
    <property type="entry name" value="BCTRLSENSOR"/>
</dbReference>
<reference evidence="14 15" key="1">
    <citation type="submission" date="2023-11" db="EMBL/GenBank/DDBJ databases">
        <title>Lentzea sokolovensis, sp. nov., Lentzea kristufkii, sp. nov., and Lentzea miocenensis, sp. nov., rare actinobacteria from Sokolov Coal Basin, Miocene lacustrine sediment, Czech Republic.</title>
        <authorList>
            <person name="Lara A."/>
            <person name="Kotroba L."/>
            <person name="Nouioui I."/>
            <person name="Neumann-Schaal M."/>
            <person name="Mast Y."/>
            <person name="Chronakova A."/>
        </authorList>
    </citation>
    <scope>NUCLEOTIDE SEQUENCE [LARGE SCALE GENOMIC DNA]</scope>
    <source>
        <strain evidence="14 15">BCCO 10_0856</strain>
    </source>
</reference>
<evidence type="ECO:0000256" key="6">
    <source>
        <dbReference type="ARBA" id="ARBA00022692"/>
    </source>
</evidence>
<keyword evidence="9" id="KW-0902">Two-component regulatory system</keyword>
<dbReference type="EMBL" id="JAXAVW010000030">
    <property type="protein sequence ID" value="MDX8034868.1"/>
    <property type="molecule type" value="Genomic_DNA"/>
</dbReference>
<keyword evidence="7 14" id="KW-0418">Kinase</keyword>
<dbReference type="InterPro" id="IPR005467">
    <property type="entry name" value="His_kinase_dom"/>
</dbReference>
<dbReference type="PANTHER" id="PTHR45436:SF5">
    <property type="entry name" value="SENSOR HISTIDINE KINASE TRCS"/>
    <property type="match status" value="1"/>
</dbReference>
<reference evidence="14 15" key="2">
    <citation type="submission" date="2023-11" db="EMBL/GenBank/DDBJ databases">
        <authorList>
            <person name="Lara A.C."/>
            <person name="Chronakova A."/>
        </authorList>
    </citation>
    <scope>NUCLEOTIDE SEQUENCE [LARGE SCALE GENOMIC DNA]</scope>
    <source>
        <strain evidence="14 15">BCCO 10_0856</strain>
    </source>
</reference>
<keyword evidence="10 11" id="KW-0472">Membrane</keyword>
<dbReference type="Proteomes" id="UP001285521">
    <property type="component" value="Unassembled WGS sequence"/>
</dbReference>
<dbReference type="PANTHER" id="PTHR45436">
    <property type="entry name" value="SENSOR HISTIDINE KINASE YKOH"/>
    <property type="match status" value="1"/>
</dbReference>
<keyword evidence="5" id="KW-0808">Transferase</keyword>
<keyword evidence="15" id="KW-1185">Reference proteome</keyword>
<dbReference type="InterPro" id="IPR003594">
    <property type="entry name" value="HATPase_dom"/>
</dbReference>
<dbReference type="SMART" id="SM00387">
    <property type="entry name" value="HATPase_c"/>
    <property type="match status" value="1"/>
</dbReference>
<feature type="transmembrane region" description="Helical" evidence="11">
    <location>
        <begin position="161"/>
        <end position="183"/>
    </location>
</feature>
<comment type="subcellular location">
    <subcellularLocation>
        <location evidence="2">Cell membrane</location>
    </subcellularLocation>
</comment>
<evidence type="ECO:0000259" key="13">
    <source>
        <dbReference type="PROSITE" id="PS50885"/>
    </source>
</evidence>
<feature type="domain" description="HAMP" evidence="13">
    <location>
        <begin position="186"/>
        <end position="238"/>
    </location>
</feature>
<evidence type="ECO:0000256" key="5">
    <source>
        <dbReference type="ARBA" id="ARBA00022679"/>
    </source>
</evidence>
<keyword evidence="6 11" id="KW-0812">Transmembrane</keyword>
<dbReference type="InterPro" id="IPR003660">
    <property type="entry name" value="HAMP_dom"/>
</dbReference>
<dbReference type="InterPro" id="IPR004358">
    <property type="entry name" value="Sig_transdc_His_kin-like_C"/>
</dbReference>
<dbReference type="InterPro" id="IPR036890">
    <property type="entry name" value="HATPase_C_sf"/>
</dbReference>
<dbReference type="InterPro" id="IPR036097">
    <property type="entry name" value="HisK_dim/P_sf"/>
</dbReference>
<accession>A0ABU4TAC9</accession>